<sequence length="236" mass="27014">MTMTLNGLVFLFMVINGLIHTDVHTVKLGDTPVKIVKQQGKGKTFVHLHENETTALMAAQYYVNKEGGTLITLKHSGQRNIVFHLHKVKYEFDPNRIFTETGIKKTLQQYGHYSLAAHQEVSRFASAIKHLIPKGKVIAVHNNRDYSIREYFPKHPLAGDAKAINYHPNSNYRNFYFVTQPREFERLKKLQFNVALQSPKAQDDGSLSYYLGTKNYINIESGYGQLSAQLKMLYHA</sequence>
<proteinExistence type="predicted"/>
<accession>A0A0W0XQ47</accession>
<gene>
    <name evidence="1" type="ORF">Lrub_1566</name>
</gene>
<protein>
    <submittedName>
        <fullName evidence="1">Protein-tyrosine phosphatase</fullName>
    </submittedName>
</protein>
<dbReference type="EMBL" id="LNYT01000020">
    <property type="protein sequence ID" value="KTD46644.1"/>
    <property type="molecule type" value="Genomic_DNA"/>
</dbReference>
<organism evidence="1 2">
    <name type="scientific">Legionella rubrilucens</name>
    <dbReference type="NCBI Taxonomy" id="458"/>
    <lineage>
        <taxon>Bacteria</taxon>
        <taxon>Pseudomonadati</taxon>
        <taxon>Pseudomonadota</taxon>
        <taxon>Gammaproteobacteria</taxon>
        <taxon>Legionellales</taxon>
        <taxon>Legionellaceae</taxon>
        <taxon>Legionella</taxon>
    </lineage>
</organism>
<comment type="caution">
    <text evidence="1">The sequence shown here is derived from an EMBL/GenBank/DDBJ whole genome shotgun (WGS) entry which is preliminary data.</text>
</comment>
<dbReference type="Proteomes" id="UP000054608">
    <property type="component" value="Unassembled WGS sequence"/>
</dbReference>
<dbReference type="PATRIC" id="fig|458.5.peg.1635"/>
<name>A0A0W0XQ47_9GAMM</name>
<reference evidence="1 2" key="1">
    <citation type="submission" date="2015-11" db="EMBL/GenBank/DDBJ databases">
        <title>Genomic analysis of 38 Legionella species identifies large and diverse effector repertoires.</title>
        <authorList>
            <person name="Burstein D."/>
            <person name="Amaro F."/>
            <person name="Zusman T."/>
            <person name="Lifshitz Z."/>
            <person name="Cohen O."/>
            <person name="Gilbert J.A."/>
            <person name="Pupko T."/>
            <person name="Shuman H.A."/>
            <person name="Segal G."/>
        </authorList>
    </citation>
    <scope>NUCLEOTIDE SEQUENCE [LARGE SCALE GENOMIC DNA]</scope>
    <source>
        <strain evidence="1 2">WA-270A-C2</strain>
    </source>
</reference>
<evidence type="ECO:0000313" key="2">
    <source>
        <dbReference type="Proteomes" id="UP000054608"/>
    </source>
</evidence>
<keyword evidence="2" id="KW-1185">Reference proteome</keyword>
<dbReference type="STRING" id="458.Lrub_1566"/>
<dbReference type="AlphaFoldDB" id="A0A0W0XQ47"/>
<evidence type="ECO:0000313" key="1">
    <source>
        <dbReference type="EMBL" id="KTD46644.1"/>
    </source>
</evidence>